<dbReference type="EMBL" id="VAJM01000002">
    <property type="protein sequence ID" value="TLM95303.1"/>
    <property type="molecule type" value="Genomic_DNA"/>
</dbReference>
<sequence>MKQPLFFLLCSAGLGLSTAAQAQYFGIKGGVNAAVLDGEQIQQSTRYNTSWHAGAFYNYNLVGPLSLRPEAQYSVQGSEFKSSDEDYTTRLYYLSVPVLLDLKLGPVHLQGGPQFGVLLQAEQKGTRISSVSNGTPQAGPVQQQVTDQFKRQDFSLCAGAEIDLGKTFAVGGRFNAGLNDVADYRDIRSVNDARLKNRVIQGYLAIKFGNKD</sequence>
<dbReference type="InterPro" id="IPR025665">
    <property type="entry name" value="Beta-barrel_OMP_2"/>
</dbReference>
<accession>A0A5R8WUY0</accession>
<dbReference type="OrthoDB" id="1160354at2"/>
<keyword evidence="4" id="KW-1185">Reference proteome</keyword>
<feature type="signal peptide" evidence="1">
    <location>
        <begin position="1"/>
        <end position="22"/>
    </location>
</feature>
<evidence type="ECO:0000259" key="2">
    <source>
        <dbReference type="Pfam" id="PF13568"/>
    </source>
</evidence>
<dbReference type="Proteomes" id="UP000305517">
    <property type="component" value="Unassembled WGS sequence"/>
</dbReference>
<keyword evidence="1" id="KW-0732">Signal</keyword>
<proteinExistence type="predicted"/>
<name>A0A5R8WUY0_9BACT</name>
<evidence type="ECO:0000313" key="4">
    <source>
        <dbReference type="Proteomes" id="UP000305517"/>
    </source>
</evidence>
<protein>
    <submittedName>
        <fullName evidence="3">PorT family protein</fullName>
    </submittedName>
</protein>
<evidence type="ECO:0000256" key="1">
    <source>
        <dbReference type="SAM" id="SignalP"/>
    </source>
</evidence>
<comment type="caution">
    <text evidence="3">The sequence shown here is derived from an EMBL/GenBank/DDBJ whole genome shotgun (WGS) entry which is preliminary data.</text>
</comment>
<dbReference type="RefSeq" id="WP_138075803.1">
    <property type="nucleotide sequence ID" value="NZ_VAJM01000002.1"/>
</dbReference>
<dbReference type="AlphaFoldDB" id="A0A5R8WUY0"/>
<feature type="domain" description="Outer membrane protein beta-barrel" evidence="2">
    <location>
        <begin position="25"/>
        <end position="182"/>
    </location>
</feature>
<feature type="chain" id="PRO_5024453883" evidence="1">
    <location>
        <begin position="23"/>
        <end position="212"/>
    </location>
</feature>
<evidence type="ECO:0000313" key="3">
    <source>
        <dbReference type="EMBL" id="TLM95303.1"/>
    </source>
</evidence>
<reference evidence="3 4" key="1">
    <citation type="submission" date="2019-05" db="EMBL/GenBank/DDBJ databases">
        <title>Hymenobacter edaphi sp. nov., isolated from abandoned arsenic-contaminated farmland soil.</title>
        <authorList>
            <person name="Nie L."/>
        </authorList>
    </citation>
    <scope>NUCLEOTIDE SEQUENCE [LARGE SCALE GENOMIC DNA]</scope>
    <source>
        <strain evidence="3 4">1-3-3-8</strain>
    </source>
</reference>
<gene>
    <name evidence="3" type="ORF">FDY95_05815</name>
</gene>
<dbReference type="Pfam" id="PF13568">
    <property type="entry name" value="OMP_b-brl_2"/>
    <property type="match status" value="1"/>
</dbReference>
<organism evidence="3 4">
    <name type="scientific">Hymenobacter jeollabukensis</name>
    <dbReference type="NCBI Taxonomy" id="2025313"/>
    <lineage>
        <taxon>Bacteria</taxon>
        <taxon>Pseudomonadati</taxon>
        <taxon>Bacteroidota</taxon>
        <taxon>Cytophagia</taxon>
        <taxon>Cytophagales</taxon>
        <taxon>Hymenobacteraceae</taxon>
        <taxon>Hymenobacter</taxon>
    </lineage>
</organism>